<reference evidence="1 2" key="1">
    <citation type="submission" date="2022-02" db="EMBL/GenBank/DDBJ databases">
        <title>Uncovering new skin microbiome diversity through culturing and metagenomics.</title>
        <authorList>
            <person name="Conlan S."/>
            <person name="Deming C."/>
            <person name="Nisc Comparative Sequencing Program N."/>
            <person name="Segre J.A."/>
        </authorList>
    </citation>
    <scope>NUCLEOTIDE SEQUENCE [LARGE SCALE GENOMIC DNA]</scope>
    <source>
        <strain evidence="1 2">ACRQZ</strain>
    </source>
</reference>
<dbReference type="Gene3D" id="3.20.20.140">
    <property type="entry name" value="Metal-dependent hydrolases"/>
    <property type="match status" value="1"/>
</dbReference>
<dbReference type="Pfam" id="PF01244">
    <property type="entry name" value="Peptidase_M19"/>
    <property type="match status" value="1"/>
</dbReference>
<proteinExistence type="predicted"/>
<protein>
    <submittedName>
        <fullName evidence="1">Dipeptidase</fullName>
    </submittedName>
</protein>
<comment type="caution">
    <text evidence="1">The sequence shown here is derived from an EMBL/GenBank/DDBJ whole genome shotgun (WGS) entry which is preliminary data.</text>
</comment>
<name>A0ABS9Q3J2_9MICO</name>
<sequence>MPEVARSPLPVLDTHNDLPWQLRERWAGDPSAVDLRADQPTLHTDWARASRGGLRGQFWSVYVSSALPEPEAVVATLDQLDLVHRMIASYADRLALAVDVPGVEAAWADGRLASLIGVEGGHSIGSSLGVLRVLHAMGARYLTLTHNDNTPWADSATDVPVHQGLSAYGREVVRELDRLGMIVDLSHVSADTMRDALATTANPVLFTHSGARAVTDHVRNVPDDVLVAAAATGGVCCIPFVPKFVAADERAAGIDDVAAHVEHVRELVGVEHIGIGADYDGTPLVAAGLDDVSTYPALLAVLEARGWSRTDLEALTHRNVLRVLDAVTRRQ</sequence>
<evidence type="ECO:0000313" key="2">
    <source>
        <dbReference type="Proteomes" id="UP001521931"/>
    </source>
</evidence>
<dbReference type="Proteomes" id="UP001521931">
    <property type="component" value="Unassembled WGS sequence"/>
</dbReference>
<gene>
    <name evidence="1" type="ORF">MHL29_11210</name>
</gene>
<dbReference type="InterPro" id="IPR008257">
    <property type="entry name" value="Pept_M19"/>
</dbReference>
<dbReference type="PROSITE" id="PS51365">
    <property type="entry name" value="RENAL_DIPEPTIDASE_2"/>
    <property type="match status" value="1"/>
</dbReference>
<dbReference type="PANTHER" id="PTHR10443:SF12">
    <property type="entry name" value="DIPEPTIDASE"/>
    <property type="match status" value="1"/>
</dbReference>
<dbReference type="PANTHER" id="PTHR10443">
    <property type="entry name" value="MICROSOMAL DIPEPTIDASE"/>
    <property type="match status" value="1"/>
</dbReference>
<dbReference type="InterPro" id="IPR032466">
    <property type="entry name" value="Metal_Hydrolase"/>
</dbReference>
<dbReference type="EMBL" id="JAKRCV010000035">
    <property type="protein sequence ID" value="MCG7322446.1"/>
    <property type="molecule type" value="Genomic_DNA"/>
</dbReference>
<dbReference type="SUPFAM" id="SSF51556">
    <property type="entry name" value="Metallo-dependent hydrolases"/>
    <property type="match status" value="1"/>
</dbReference>
<evidence type="ECO:0000313" key="1">
    <source>
        <dbReference type="EMBL" id="MCG7322446.1"/>
    </source>
</evidence>
<organism evidence="1 2">
    <name type="scientific">Arsenicicoccus bolidensis</name>
    <dbReference type="NCBI Taxonomy" id="229480"/>
    <lineage>
        <taxon>Bacteria</taxon>
        <taxon>Bacillati</taxon>
        <taxon>Actinomycetota</taxon>
        <taxon>Actinomycetes</taxon>
        <taxon>Micrococcales</taxon>
        <taxon>Intrasporangiaceae</taxon>
        <taxon>Arsenicicoccus</taxon>
    </lineage>
</organism>
<accession>A0ABS9Q3J2</accession>
<keyword evidence="2" id="KW-1185">Reference proteome</keyword>
<dbReference type="CDD" id="cd01301">
    <property type="entry name" value="rDP_like"/>
    <property type="match status" value="1"/>
</dbReference>